<keyword evidence="2" id="KW-1185">Reference proteome</keyword>
<accession>A0ABV8C7P7</accession>
<evidence type="ECO:0000313" key="2">
    <source>
        <dbReference type="Proteomes" id="UP001595690"/>
    </source>
</evidence>
<dbReference type="RefSeq" id="WP_382379237.1">
    <property type="nucleotide sequence ID" value="NZ_JBHRZI010000040.1"/>
</dbReference>
<dbReference type="Proteomes" id="UP001595690">
    <property type="component" value="Unassembled WGS sequence"/>
</dbReference>
<sequence length="752" mass="81331">MAGAAPGAAPAARLMGAVFVGVRHHSPACARLVAATIEEQQPAYVLIEGPADFNERIDELLLGHELPVALFSYSDEHASWSPFCDYSPEWVAITEARRCGAEIRFIDLPAWHEAFRNVSNRYADAELRYAEVVERLCREFAVDNVDVLWDHLFECEAEPKGMDEYFDLLRGTATADDGDSAREAYMARWVRAAVKDAGDRPVVVVTGGFHTPALKAKLDGGPEEDFTGWPEVPERDRGASYLVPYSHARLDAFTGYQSGMPSPGYYQQVWETGSQRAADWLVESVATRLRRRQQPVSTADLIAAHTQAGALARLRGHENLARTDVLDGLTSALISEDLTQPPPWTRRGTLQPGAHPALVEMIGALRGDRVGRLHPSTPAPPLVNAVQELLRAHGLDQEGKIALDLTDVEALERSRILHRLRVLRIPGFERTSGPSEGAQPQLDEQWTLRPNDDRLAALIEAAENGATLEEAAGVALERRSRNAPLQHLAGILFDAVLCGISSVSGRVKESIDEGVRKTGDLAALGQVLSGVLGLWRHDRVFGSRKDPLLGAVIDAGTARVLWLIEGLHGGPAPADPHRLKAMAATRDAVVHAKSALSLDVVDVTGVATRVSDDAQAPPDLRGAALGLAWSLGAKPDVRKVRGIEALGDWLAGLFAVAREEVLASPDLVGVLDELVSAMTEDEFLVALPALRLAFSYFPPRERETIAATVLSHRGVEGSARGVTRLNADPMVVAEAMAVEQRVEKLLVKGGLA</sequence>
<proteinExistence type="predicted"/>
<evidence type="ECO:0000313" key="1">
    <source>
        <dbReference type="EMBL" id="MFC3897753.1"/>
    </source>
</evidence>
<reference evidence="2" key="1">
    <citation type="journal article" date="2019" name="Int. J. Syst. Evol. Microbiol.">
        <title>The Global Catalogue of Microorganisms (GCM) 10K type strain sequencing project: providing services to taxonomists for standard genome sequencing and annotation.</title>
        <authorList>
            <consortium name="The Broad Institute Genomics Platform"/>
            <consortium name="The Broad Institute Genome Sequencing Center for Infectious Disease"/>
            <person name="Wu L."/>
            <person name="Ma J."/>
        </authorList>
    </citation>
    <scope>NUCLEOTIDE SEQUENCE [LARGE SCALE GENOMIC DNA]</scope>
    <source>
        <strain evidence="2">CGMCC 4.7405</strain>
    </source>
</reference>
<dbReference type="InterPro" id="IPR043737">
    <property type="entry name" value="DUF5682"/>
</dbReference>
<protein>
    <submittedName>
        <fullName evidence="1">DUF5682 family protein</fullName>
    </submittedName>
</protein>
<dbReference type="Pfam" id="PF18934">
    <property type="entry name" value="DUF5682"/>
    <property type="match status" value="1"/>
</dbReference>
<dbReference type="EMBL" id="JBHRZI010000040">
    <property type="protein sequence ID" value="MFC3897753.1"/>
    <property type="molecule type" value="Genomic_DNA"/>
</dbReference>
<organism evidence="1 2">
    <name type="scientific">Lentzea rhizosphaerae</name>
    <dbReference type="NCBI Taxonomy" id="2041025"/>
    <lineage>
        <taxon>Bacteria</taxon>
        <taxon>Bacillati</taxon>
        <taxon>Actinomycetota</taxon>
        <taxon>Actinomycetes</taxon>
        <taxon>Pseudonocardiales</taxon>
        <taxon>Pseudonocardiaceae</taxon>
        <taxon>Lentzea</taxon>
    </lineage>
</organism>
<name>A0ABV8C7P7_9PSEU</name>
<gene>
    <name evidence="1" type="ORF">ACFOWZ_40325</name>
</gene>
<comment type="caution">
    <text evidence="1">The sequence shown here is derived from an EMBL/GenBank/DDBJ whole genome shotgun (WGS) entry which is preliminary data.</text>
</comment>